<accession>A0A067T3X5</accession>
<sequence length="567" mass="66058">MVKRKRSQRNDVTALEEPEPKPPDVFQSLPHELHQEIFRECVHEMYPNSTWRRVRMTIRLSHVARSWRRIALSDTRLWTVVATPPGFKTTDNHTVKMVKAYIKRSGRRPLDLFIHFDGKRAVRLFEAVFSQISRWRQINFTATFDSYWFDKLKNCLEKARAPLLEHISLLGVANPLMQVIEEECIGDNLDGELHERIFQNGAPLLQSIVMNNDAVRYLLPPLHWRLRLLHIYEATPPGLASHTPPTLKWHELKQIFSLPNLEDLMITGCMFDFLAAASGLVNGEPNDLGPLNAPRLRFFCIDWAPYDDEIMYSDIILTKLVADNLERLTLTCAVVADERIILQLDIDALNILPSVTTLEIHDCFFGYKSYFYFMKLCPNLQILNVWIHFAGYQDHLKMIEAYVFNEREADDPGQQDPDWYLQIVPADSVCDSRWYAEQDAVTVESTSRGNAGFFSDDWGCPHRRIRLIQVQYDLFKELSRAERKFGKLPAWPSLSVFGYWPLSTRPDVGRTWCWLEYRKKKKAVRLSVLRVPTSWLADDDGIFQMELAEIQTYVDKVEAMEDDSEQW</sequence>
<keyword evidence="3" id="KW-1185">Reference proteome</keyword>
<dbReference type="AlphaFoldDB" id="A0A067T3X5"/>
<dbReference type="HOGENOM" id="CLU_480616_0_0_1"/>
<dbReference type="OrthoDB" id="3226575at2759"/>
<gene>
    <name evidence="2" type="ORF">GALMADRAFT_228185</name>
</gene>
<evidence type="ECO:0000313" key="3">
    <source>
        <dbReference type="Proteomes" id="UP000027222"/>
    </source>
</evidence>
<name>A0A067T3X5_GALM3</name>
<protein>
    <submittedName>
        <fullName evidence="2">Uncharacterized protein</fullName>
    </submittedName>
</protein>
<dbReference type="SUPFAM" id="SSF52047">
    <property type="entry name" value="RNI-like"/>
    <property type="match status" value="1"/>
</dbReference>
<organism evidence="2 3">
    <name type="scientific">Galerina marginata (strain CBS 339.88)</name>
    <dbReference type="NCBI Taxonomy" id="685588"/>
    <lineage>
        <taxon>Eukaryota</taxon>
        <taxon>Fungi</taxon>
        <taxon>Dikarya</taxon>
        <taxon>Basidiomycota</taxon>
        <taxon>Agaricomycotina</taxon>
        <taxon>Agaricomycetes</taxon>
        <taxon>Agaricomycetidae</taxon>
        <taxon>Agaricales</taxon>
        <taxon>Agaricineae</taxon>
        <taxon>Strophariaceae</taxon>
        <taxon>Galerina</taxon>
    </lineage>
</organism>
<proteinExistence type="predicted"/>
<feature type="region of interest" description="Disordered" evidence="1">
    <location>
        <begin position="1"/>
        <end position="25"/>
    </location>
</feature>
<reference evidence="3" key="1">
    <citation type="journal article" date="2014" name="Proc. Natl. Acad. Sci. U.S.A.">
        <title>Extensive sampling of basidiomycete genomes demonstrates inadequacy of the white-rot/brown-rot paradigm for wood decay fungi.</title>
        <authorList>
            <person name="Riley R."/>
            <person name="Salamov A.A."/>
            <person name="Brown D.W."/>
            <person name="Nagy L.G."/>
            <person name="Floudas D."/>
            <person name="Held B.W."/>
            <person name="Levasseur A."/>
            <person name="Lombard V."/>
            <person name="Morin E."/>
            <person name="Otillar R."/>
            <person name="Lindquist E.A."/>
            <person name="Sun H."/>
            <person name="LaButti K.M."/>
            <person name="Schmutz J."/>
            <person name="Jabbour D."/>
            <person name="Luo H."/>
            <person name="Baker S.E."/>
            <person name="Pisabarro A.G."/>
            <person name="Walton J.D."/>
            <person name="Blanchette R.A."/>
            <person name="Henrissat B."/>
            <person name="Martin F."/>
            <person name="Cullen D."/>
            <person name="Hibbett D.S."/>
            <person name="Grigoriev I.V."/>
        </authorList>
    </citation>
    <scope>NUCLEOTIDE SEQUENCE [LARGE SCALE GENOMIC DNA]</scope>
    <source>
        <strain evidence="3">CBS 339.88</strain>
    </source>
</reference>
<dbReference type="Proteomes" id="UP000027222">
    <property type="component" value="Unassembled WGS sequence"/>
</dbReference>
<dbReference type="EMBL" id="KL142385">
    <property type="protein sequence ID" value="KDR73733.1"/>
    <property type="molecule type" value="Genomic_DNA"/>
</dbReference>
<evidence type="ECO:0000256" key="1">
    <source>
        <dbReference type="SAM" id="MobiDB-lite"/>
    </source>
</evidence>
<dbReference type="Gene3D" id="1.20.1280.50">
    <property type="match status" value="1"/>
</dbReference>
<evidence type="ECO:0000313" key="2">
    <source>
        <dbReference type="EMBL" id="KDR73733.1"/>
    </source>
</evidence>